<comment type="caution">
    <text evidence="1">The sequence shown here is derived from an EMBL/GenBank/DDBJ whole genome shotgun (WGS) entry which is preliminary data.</text>
</comment>
<evidence type="ECO:0000313" key="1">
    <source>
        <dbReference type="EMBL" id="ELU39335.1"/>
    </source>
</evidence>
<proteinExistence type="predicted"/>
<reference evidence="1 2" key="1">
    <citation type="journal article" date="2013" name="Nat. Commun.">
        <title>The evolution and pathogenic mechanisms of the rice sheath blight pathogen.</title>
        <authorList>
            <person name="Zheng A."/>
            <person name="Lin R."/>
            <person name="Xu L."/>
            <person name="Qin P."/>
            <person name="Tang C."/>
            <person name="Ai P."/>
            <person name="Zhang D."/>
            <person name="Liu Y."/>
            <person name="Sun Z."/>
            <person name="Feng H."/>
            <person name="Wang Y."/>
            <person name="Chen Y."/>
            <person name="Liang X."/>
            <person name="Fu R."/>
            <person name="Li Q."/>
            <person name="Zhang J."/>
            <person name="Yu X."/>
            <person name="Xie Z."/>
            <person name="Ding L."/>
            <person name="Guan P."/>
            <person name="Tang J."/>
            <person name="Liang Y."/>
            <person name="Wang S."/>
            <person name="Deng Q."/>
            <person name="Li S."/>
            <person name="Zhu J."/>
            <person name="Wang L."/>
            <person name="Liu H."/>
            <person name="Li P."/>
        </authorList>
    </citation>
    <scope>NUCLEOTIDE SEQUENCE [LARGE SCALE GENOMIC DNA]</scope>
    <source>
        <strain evidence="2">AG-1 IA</strain>
    </source>
</reference>
<name>L8WN11_THACA</name>
<protein>
    <submittedName>
        <fullName evidence="1">Uncharacterized protein</fullName>
    </submittedName>
</protein>
<keyword evidence="2" id="KW-1185">Reference proteome</keyword>
<accession>L8WN11</accession>
<dbReference type="HOGENOM" id="CLU_2887396_0_0_1"/>
<dbReference type="AlphaFoldDB" id="L8WN11"/>
<dbReference type="EMBL" id="AFRT01001823">
    <property type="protein sequence ID" value="ELU39335.1"/>
    <property type="molecule type" value="Genomic_DNA"/>
</dbReference>
<sequence length="63" mass="6813">MEIDRGGVALHFCLNKLTFAQTGIRTYWVRYESFHMKGCASSSNGSVPGSGVPDAHSILNIAI</sequence>
<organism evidence="1 2">
    <name type="scientific">Thanatephorus cucumeris (strain AG1-IA)</name>
    <name type="common">Rice sheath blight fungus</name>
    <name type="synonym">Rhizoctonia solani</name>
    <dbReference type="NCBI Taxonomy" id="983506"/>
    <lineage>
        <taxon>Eukaryota</taxon>
        <taxon>Fungi</taxon>
        <taxon>Dikarya</taxon>
        <taxon>Basidiomycota</taxon>
        <taxon>Agaricomycotina</taxon>
        <taxon>Agaricomycetes</taxon>
        <taxon>Cantharellales</taxon>
        <taxon>Ceratobasidiaceae</taxon>
        <taxon>Rhizoctonia</taxon>
        <taxon>Rhizoctonia solani AG-1</taxon>
    </lineage>
</organism>
<gene>
    <name evidence="1" type="ORF">AG1IA_06640</name>
</gene>
<evidence type="ECO:0000313" key="2">
    <source>
        <dbReference type="Proteomes" id="UP000011668"/>
    </source>
</evidence>
<dbReference type="Proteomes" id="UP000011668">
    <property type="component" value="Unassembled WGS sequence"/>
</dbReference>